<organism evidence="3 4">
    <name type="scientific">Astrephomene gubernaculifera</name>
    <dbReference type="NCBI Taxonomy" id="47775"/>
    <lineage>
        <taxon>Eukaryota</taxon>
        <taxon>Viridiplantae</taxon>
        <taxon>Chlorophyta</taxon>
        <taxon>core chlorophytes</taxon>
        <taxon>Chlorophyceae</taxon>
        <taxon>CS clade</taxon>
        <taxon>Chlamydomonadales</taxon>
        <taxon>Astrephomenaceae</taxon>
        <taxon>Astrephomene</taxon>
    </lineage>
</organism>
<evidence type="ECO:0000313" key="3">
    <source>
        <dbReference type="EMBL" id="GFR48911.1"/>
    </source>
</evidence>
<dbReference type="Gene3D" id="3.40.309.10">
    <property type="entry name" value="Aldehyde Dehydrogenase, Chain A, domain 2"/>
    <property type="match status" value="1"/>
</dbReference>
<comment type="caution">
    <text evidence="3">The sequence shown here is derived from an EMBL/GenBank/DDBJ whole genome shotgun (WGS) entry which is preliminary data.</text>
</comment>
<proteinExistence type="predicted"/>
<evidence type="ECO:0000256" key="1">
    <source>
        <dbReference type="ARBA" id="ARBA00023002"/>
    </source>
</evidence>
<dbReference type="InterPro" id="IPR050740">
    <property type="entry name" value="Aldehyde_DH_Superfamily"/>
</dbReference>
<dbReference type="GO" id="GO:0009450">
    <property type="term" value="P:gamma-aminobutyric acid catabolic process"/>
    <property type="evidence" value="ECO:0007669"/>
    <property type="project" value="TreeGrafter"/>
</dbReference>
<dbReference type="PANTHER" id="PTHR43353:SF5">
    <property type="entry name" value="SUCCINATE-SEMIALDEHYDE DEHYDROGENASE, MITOCHONDRIAL"/>
    <property type="match status" value="1"/>
</dbReference>
<dbReference type="GO" id="GO:0004777">
    <property type="term" value="F:succinate-semialdehyde dehydrogenase (NAD+) activity"/>
    <property type="evidence" value="ECO:0007669"/>
    <property type="project" value="TreeGrafter"/>
</dbReference>
<feature type="non-terminal residue" evidence="3">
    <location>
        <position position="186"/>
    </location>
</feature>
<evidence type="ECO:0000313" key="4">
    <source>
        <dbReference type="Proteomes" id="UP001054857"/>
    </source>
</evidence>
<sequence>DSVAALTRKLRVGDGSEEGVAVGPLISPAALEKVTGHVSDAVSKGGKVLVGGGRPEQLPEGLQGGNFFAPTVIAEASIDMRCFKEETFGPLIPLFRFRSDEEAVLLANTTEYGLAAYCYTRDLARAWRVAEELEFGMVGLNEVGITSEVAPFGGVKASGLGREQSKYGLAEFMNLKYVCMGLGYAA</sequence>
<accession>A0AAD3DVS0</accession>
<dbReference type="InterPro" id="IPR016163">
    <property type="entry name" value="Ald_DH_C"/>
</dbReference>
<feature type="domain" description="Aldehyde dehydrogenase" evidence="2">
    <location>
        <begin position="3"/>
        <end position="178"/>
    </location>
</feature>
<dbReference type="PANTHER" id="PTHR43353">
    <property type="entry name" value="SUCCINATE-SEMIALDEHYDE DEHYDROGENASE, MITOCHONDRIAL"/>
    <property type="match status" value="1"/>
</dbReference>
<gene>
    <name evidence="3" type="ORF">Agub_g10861</name>
</gene>
<dbReference type="AlphaFoldDB" id="A0AAD3DVS0"/>
<dbReference type="EMBL" id="BMAR01000026">
    <property type="protein sequence ID" value="GFR48911.1"/>
    <property type="molecule type" value="Genomic_DNA"/>
</dbReference>
<dbReference type="Gene3D" id="3.40.605.10">
    <property type="entry name" value="Aldehyde Dehydrogenase, Chain A, domain 1"/>
    <property type="match status" value="1"/>
</dbReference>
<dbReference type="InterPro" id="IPR016162">
    <property type="entry name" value="Ald_DH_N"/>
</dbReference>
<name>A0AAD3DVS0_9CHLO</name>
<dbReference type="InterPro" id="IPR016161">
    <property type="entry name" value="Ald_DH/histidinol_DH"/>
</dbReference>
<protein>
    <recommendedName>
        <fullName evidence="2">Aldehyde dehydrogenase domain-containing protein</fullName>
    </recommendedName>
</protein>
<dbReference type="SUPFAM" id="SSF53720">
    <property type="entry name" value="ALDH-like"/>
    <property type="match status" value="1"/>
</dbReference>
<evidence type="ECO:0000259" key="2">
    <source>
        <dbReference type="Pfam" id="PF00171"/>
    </source>
</evidence>
<keyword evidence="4" id="KW-1185">Reference proteome</keyword>
<keyword evidence="1" id="KW-0560">Oxidoreductase</keyword>
<dbReference type="Proteomes" id="UP001054857">
    <property type="component" value="Unassembled WGS sequence"/>
</dbReference>
<dbReference type="InterPro" id="IPR015590">
    <property type="entry name" value="Aldehyde_DH_dom"/>
</dbReference>
<dbReference type="Pfam" id="PF00171">
    <property type="entry name" value="Aldedh"/>
    <property type="match status" value="1"/>
</dbReference>
<reference evidence="3 4" key="1">
    <citation type="journal article" date="2021" name="Sci. Rep.">
        <title>Genome sequencing of the multicellular alga Astrephomene provides insights into convergent evolution of germ-soma differentiation.</title>
        <authorList>
            <person name="Yamashita S."/>
            <person name="Yamamoto K."/>
            <person name="Matsuzaki R."/>
            <person name="Suzuki S."/>
            <person name="Yamaguchi H."/>
            <person name="Hirooka S."/>
            <person name="Minakuchi Y."/>
            <person name="Miyagishima S."/>
            <person name="Kawachi M."/>
            <person name="Toyoda A."/>
            <person name="Nozaki H."/>
        </authorList>
    </citation>
    <scope>NUCLEOTIDE SEQUENCE [LARGE SCALE GENOMIC DNA]</scope>
    <source>
        <strain evidence="3 4">NIES-4017</strain>
    </source>
</reference>